<dbReference type="EMBL" id="SPHZ02000006">
    <property type="protein sequence ID" value="KAF0913631.1"/>
    <property type="molecule type" value="Genomic_DNA"/>
</dbReference>
<dbReference type="AlphaFoldDB" id="A0A6G1DMK9"/>
<protein>
    <submittedName>
        <fullName evidence="1">Uncharacterized protein</fullName>
    </submittedName>
</protein>
<dbReference type="Proteomes" id="UP000479710">
    <property type="component" value="Unassembled WGS sequence"/>
</dbReference>
<proteinExistence type="predicted"/>
<organism evidence="1 2">
    <name type="scientific">Oryza meyeriana var. granulata</name>
    <dbReference type="NCBI Taxonomy" id="110450"/>
    <lineage>
        <taxon>Eukaryota</taxon>
        <taxon>Viridiplantae</taxon>
        <taxon>Streptophyta</taxon>
        <taxon>Embryophyta</taxon>
        <taxon>Tracheophyta</taxon>
        <taxon>Spermatophyta</taxon>
        <taxon>Magnoliopsida</taxon>
        <taxon>Liliopsida</taxon>
        <taxon>Poales</taxon>
        <taxon>Poaceae</taxon>
        <taxon>BOP clade</taxon>
        <taxon>Oryzoideae</taxon>
        <taxon>Oryzeae</taxon>
        <taxon>Oryzinae</taxon>
        <taxon>Oryza</taxon>
        <taxon>Oryza meyeriana</taxon>
    </lineage>
</organism>
<accession>A0A6G1DMK9</accession>
<comment type="caution">
    <text evidence="1">The sequence shown here is derived from an EMBL/GenBank/DDBJ whole genome shotgun (WGS) entry which is preliminary data.</text>
</comment>
<dbReference type="OrthoDB" id="686281at2759"/>
<gene>
    <name evidence="1" type="ORF">E2562_023738</name>
</gene>
<sequence>MAKCGAKVCAAGDAFCPMTPELSQGGCSMLQNGVILTLCLSKRRRHRWALEKYNDGQKDGREEFDDSLGFDNGLD</sequence>
<evidence type="ECO:0000313" key="2">
    <source>
        <dbReference type="Proteomes" id="UP000479710"/>
    </source>
</evidence>
<keyword evidence="2" id="KW-1185">Reference proteome</keyword>
<evidence type="ECO:0000313" key="1">
    <source>
        <dbReference type="EMBL" id="KAF0913631.1"/>
    </source>
</evidence>
<name>A0A6G1DMK9_9ORYZ</name>
<dbReference type="Gene3D" id="3.50.50.60">
    <property type="entry name" value="FAD/NAD(P)-binding domain"/>
    <property type="match status" value="1"/>
</dbReference>
<dbReference type="SUPFAM" id="SSF51905">
    <property type="entry name" value="FAD/NAD(P)-binding domain"/>
    <property type="match status" value="1"/>
</dbReference>
<reference evidence="1 2" key="1">
    <citation type="submission" date="2019-11" db="EMBL/GenBank/DDBJ databases">
        <title>Whole genome sequence of Oryza granulata.</title>
        <authorList>
            <person name="Li W."/>
        </authorList>
    </citation>
    <scope>NUCLEOTIDE SEQUENCE [LARGE SCALE GENOMIC DNA]</scope>
    <source>
        <strain evidence="2">cv. Menghai</strain>
        <tissue evidence="1">Leaf</tissue>
    </source>
</reference>
<dbReference type="InterPro" id="IPR036188">
    <property type="entry name" value="FAD/NAD-bd_sf"/>
</dbReference>